<accession>A0A1H9A3D0</accession>
<protein>
    <submittedName>
        <fullName evidence="7">DNA-binding transcriptional regulator, AcrR family</fullName>
    </submittedName>
</protein>
<dbReference type="AlphaFoldDB" id="A0A1H9A3D0"/>
<dbReference type="GO" id="GO:0003700">
    <property type="term" value="F:DNA-binding transcription factor activity"/>
    <property type="evidence" value="ECO:0007669"/>
    <property type="project" value="TreeGrafter"/>
</dbReference>
<keyword evidence="8" id="KW-1185">Reference proteome</keyword>
<organism evidence="7 8">
    <name type="scientific">Microlunatus flavus</name>
    <dbReference type="NCBI Taxonomy" id="1036181"/>
    <lineage>
        <taxon>Bacteria</taxon>
        <taxon>Bacillati</taxon>
        <taxon>Actinomycetota</taxon>
        <taxon>Actinomycetes</taxon>
        <taxon>Propionibacteriales</taxon>
        <taxon>Propionibacteriaceae</taxon>
        <taxon>Microlunatus</taxon>
    </lineage>
</organism>
<evidence type="ECO:0000256" key="5">
    <source>
        <dbReference type="PROSITE-ProRule" id="PRU00335"/>
    </source>
</evidence>
<dbReference type="GO" id="GO:0000976">
    <property type="term" value="F:transcription cis-regulatory region binding"/>
    <property type="evidence" value="ECO:0007669"/>
    <property type="project" value="TreeGrafter"/>
</dbReference>
<evidence type="ECO:0000256" key="2">
    <source>
        <dbReference type="ARBA" id="ARBA00023015"/>
    </source>
</evidence>
<dbReference type="SUPFAM" id="SSF46689">
    <property type="entry name" value="Homeodomain-like"/>
    <property type="match status" value="1"/>
</dbReference>
<keyword evidence="2" id="KW-0805">Transcription regulation</keyword>
<dbReference type="Pfam" id="PF00440">
    <property type="entry name" value="TetR_N"/>
    <property type="match status" value="1"/>
</dbReference>
<evidence type="ECO:0000259" key="6">
    <source>
        <dbReference type="PROSITE" id="PS50977"/>
    </source>
</evidence>
<dbReference type="InterPro" id="IPR039538">
    <property type="entry name" value="BetI_C"/>
</dbReference>
<keyword evidence="4" id="KW-0804">Transcription</keyword>
<dbReference type="InterPro" id="IPR050109">
    <property type="entry name" value="HTH-type_TetR-like_transc_reg"/>
</dbReference>
<dbReference type="Proteomes" id="UP000198504">
    <property type="component" value="Unassembled WGS sequence"/>
</dbReference>
<dbReference type="PROSITE" id="PS50977">
    <property type="entry name" value="HTH_TETR_2"/>
    <property type="match status" value="1"/>
</dbReference>
<evidence type="ECO:0000256" key="1">
    <source>
        <dbReference type="ARBA" id="ARBA00022491"/>
    </source>
</evidence>
<sequence>MPRVSDAHRAARREQIAEAALQVLARKGSDASIAEIVAECGLSAGAIYGNFENKADLARYIAGQLLHRKIGILDDAVSDGAVRTPAEVLRLFMSLRRKPGDLSVLLQFWGESTVDPDLHAIMTQRAGEFRDAIARALRPWAEVQPEAADGGAEALALRSAEVCLAMVQGWFANTALFGWLGGEEFLDGAERAFRG</sequence>
<dbReference type="OrthoDB" id="5242390at2"/>
<dbReference type="Pfam" id="PF13977">
    <property type="entry name" value="TetR_C_6"/>
    <property type="match status" value="1"/>
</dbReference>
<keyword evidence="1" id="KW-0678">Repressor</keyword>
<proteinExistence type="predicted"/>
<gene>
    <name evidence="7" type="ORF">SAMN05421756_101456</name>
</gene>
<name>A0A1H9A3D0_9ACTN</name>
<dbReference type="PRINTS" id="PR00455">
    <property type="entry name" value="HTHTETR"/>
</dbReference>
<dbReference type="Gene3D" id="1.10.357.10">
    <property type="entry name" value="Tetracycline Repressor, domain 2"/>
    <property type="match status" value="1"/>
</dbReference>
<keyword evidence="3 5" id="KW-0238">DNA-binding</keyword>
<dbReference type="InterPro" id="IPR001647">
    <property type="entry name" value="HTH_TetR"/>
</dbReference>
<dbReference type="InterPro" id="IPR009057">
    <property type="entry name" value="Homeodomain-like_sf"/>
</dbReference>
<dbReference type="PANTHER" id="PTHR30055:SF234">
    <property type="entry name" value="HTH-TYPE TRANSCRIPTIONAL REGULATOR BETI"/>
    <property type="match status" value="1"/>
</dbReference>
<evidence type="ECO:0000256" key="4">
    <source>
        <dbReference type="ARBA" id="ARBA00023163"/>
    </source>
</evidence>
<evidence type="ECO:0000256" key="3">
    <source>
        <dbReference type="ARBA" id="ARBA00023125"/>
    </source>
</evidence>
<evidence type="ECO:0000313" key="7">
    <source>
        <dbReference type="EMBL" id="SEP71013.1"/>
    </source>
</evidence>
<reference evidence="8" key="1">
    <citation type="submission" date="2016-10" db="EMBL/GenBank/DDBJ databases">
        <authorList>
            <person name="Varghese N."/>
            <person name="Submissions S."/>
        </authorList>
    </citation>
    <scope>NUCLEOTIDE SEQUENCE [LARGE SCALE GENOMIC DNA]</scope>
    <source>
        <strain evidence="8">CGMCC 4.6856</strain>
    </source>
</reference>
<evidence type="ECO:0000313" key="8">
    <source>
        <dbReference type="Proteomes" id="UP000198504"/>
    </source>
</evidence>
<feature type="domain" description="HTH tetR-type" evidence="6">
    <location>
        <begin position="10"/>
        <end position="69"/>
    </location>
</feature>
<feature type="DNA-binding region" description="H-T-H motif" evidence="5">
    <location>
        <begin position="32"/>
        <end position="51"/>
    </location>
</feature>
<dbReference type="PANTHER" id="PTHR30055">
    <property type="entry name" value="HTH-TYPE TRANSCRIPTIONAL REGULATOR RUTR"/>
    <property type="match status" value="1"/>
</dbReference>
<dbReference type="EMBL" id="FOFA01000001">
    <property type="protein sequence ID" value="SEP71013.1"/>
    <property type="molecule type" value="Genomic_DNA"/>
</dbReference>